<reference evidence="5" key="1">
    <citation type="submission" date="2021-03" db="EMBL/GenBank/DDBJ databases">
        <authorList>
            <person name="Wang G."/>
        </authorList>
    </citation>
    <scope>NUCLEOTIDE SEQUENCE</scope>
    <source>
        <strain evidence="5">KCTC 12899</strain>
    </source>
</reference>
<dbReference type="GO" id="GO:0003993">
    <property type="term" value="F:acid phosphatase activity"/>
    <property type="evidence" value="ECO:0007669"/>
    <property type="project" value="InterPro"/>
</dbReference>
<dbReference type="Pfam" id="PF00149">
    <property type="entry name" value="Metallophos"/>
    <property type="match status" value="1"/>
</dbReference>
<dbReference type="Gene3D" id="3.60.21.10">
    <property type="match status" value="1"/>
</dbReference>
<dbReference type="AlphaFoldDB" id="A0A8J7U2Q0"/>
<comment type="caution">
    <text evidence="5">The sequence shown here is derived from an EMBL/GenBank/DDBJ whole genome shotgun (WGS) entry which is preliminary data.</text>
</comment>
<evidence type="ECO:0000259" key="4">
    <source>
        <dbReference type="Pfam" id="PF16656"/>
    </source>
</evidence>
<name>A0A8J7U2Q0_9BACT</name>
<dbReference type="PANTHER" id="PTHR45867:SF3">
    <property type="entry name" value="ACID PHOSPHATASE TYPE 7"/>
    <property type="match status" value="1"/>
</dbReference>
<evidence type="ECO:0000256" key="1">
    <source>
        <dbReference type="ARBA" id="ARBA00022729"/>
    </source>
</evidence>
<dbReference type="PANTHER" id="PTHR45867">
    <property type="entry name" value="PURPLE ACID PHOSPHATASE"/>
    <property type="match status" value="1"/>
</dbReference>
<evidence type="ECO:0000313" key="5">
    <source>
        <dbReference type="EMBL" id="MBO1317954.1"/>
    </source>
</evidence>
<protein>
    <submittedName>
        <fullName evidence="5">Metallophosphoesterase</fullName>
    </submittedName>
</protein>
<dbReference type="SUPFAM" id="SSF49363">
    <property type="entry name" value="Purple acid phosphatase, N-terminal domain"/>
    <property type="match status" value="1"/>
</dbReference>
<accession>A0A8J7U2Q0</accession>
<feature type="signal peptide" evidence="2">
    <location>
        <begin position="1"/>
        <end position="23"/>
    </location>
</feature>
<proteinExistence type="predicted"/>
<dbReference type="RefSeq" id="WP_207857474.1">
    <property type="nucleotide sequence ID" value="NZ_JAFREP010000004.1"/>
</dbReference>
<evidence type="ECO:0000313" key="6">
    <source>
        <dbReference type="Proteomes" id="UP000664417"/>
    </source>
</evidence>
<keyword evidence="1 2" id="KW-0732">Signal</keyword>
<dbReference type="InterPro" id="IPR004843">
    <property type="entry name" value="Calcineurin-like_PHP"/>
</dbReference>
<dbReference type="InterPro" id="IPR015914">
    <property type="entry name" value="PAPs_N"/>
</dbReference>
<dbReference type="Gene3D" id="2.60.40.380">
    <property type="entry name" value="Purple acid phosphatase-like, N-terminal"/>
    <property type="match status" value="1"/>
</dbReference>
<dbReference type="InterPro" id="IPR029052">
    <property type="entry name" value="Metallo-depent_PP-like"/>
</dbReference>
<organism evidence="5 6">
    <name type="scientific">Acanthopleuribacter pedis</name>
    <dbReference type="NCBI Taxonomy" id="442870"/>
    <lineage>
        <taxon>Bacteria</taxon>
        <taxon>Pseudomonadati</taxon>
        <taxon>Acidobacteriota</taxon>
        <taxon>Holophagae</taxon>
        <taxon>Acanthopleuribacterales</taxon>
        <taxon>Acanthopleuribacteraceae</taxon>
        <taxon>Acanthopleuribacter</taxon>
    </lineage>
</organism>
<feature type="domain" description="Purple acid phosphatase N-terminal" evidence="4">
    <location>
        <begin position="33"/>
        <end position="110"/>
    </location>
</feature>
<evidence type="ECO:0000256" key="2">
    <source>
        <dbReference type="SAM" id="SignalP"/>
    </source>
</evidence>
<gene>
    <name evidence="5" type="ORF">J3U88_05730</name>
</gene>
<sequence length="868" mass="96189">MFRFSLNRLLVAVLAMQGFLLQADPNWLVAPYLQNPTPNSMTVMFETHDLNPRVSFRRLGATTTQTQNAERVKPLGAVYRAALTNLDSATRYEYRVTTSAGDSPWFRFKTWPTETDGVDRFRFIVLSDAQGDWPDRFSDVIENGVIGKECSQGRVTACPDDLAAIIIPGDLVGTGSNITHWRRDFFGKAAAVLPYVPIIPAIGNHDYELGNFLTYFDLPDNGSGSYNEQWYYLDYANFRLVGLNSNDGRDSTLNREQRAWFSQLLQQAQQDPALDYLFVSIHHPCQSELWPPGESDLTCEYVGMLENLSAQTGKITGHLFGHTHGYSRGQSRDVRHLWLNAATTAGDIDYWGEYAQKDYDHFQKSYDEYGFSILTFSAQGEPSLAVRRRTGGDDSVYHGYSDESQRDDFIIGGLNRLPQRPIPLAPAGEIVGLQTTLVASPFDDADNDPHLESHWQLQRAEDGALVAEAWGNETRRENIYFDADTQAGADLTRWRTPYLAAATHYVWRVRYRDDRWGWSPWSQDAVFSTPALQTTPNLVRNGAAEAGTDGWQVHEGFLESLSAGECNGINPQSGDRYFAVGGVCREAARARATQRIDVTAYAAAIDGGQARLRLSVWLADWNGNDRPSVHLRFLDSGGVVLAEGLSVSRQAPEWAAQTAGTLLPANTRWLEVELLGERFAGTDNDSYVDDLDLRLLLPNGSGPGLPSGNLVANGGAENETDAWETRAGHLESLSAGECRGTDPFEGARYFAVGALCREAAFAHAVQRIDLRTYAEAIGAGATVRFQAALRNWSGNDIPAAYLVFLDAAGNELQTTVPLQHDQAVWRVLEQSTTLPVETGFIEVHLEGTRHAGTDNDAYVDSLDLRFVR</sequence>
<dbReference type="SUPFAM" id="SSF56300">
    <property type="entry name" value="Metallo-dependent phosphatases"/>
    <property type="match status" value="1"/>
</dbReference>
<dbReference type="GO" id="GO:0046872">
    <property type="term" value="F:metal ion binding"/>
    <property type="evidence" value="ECO:0007669"/>
    <property type="project" value="InterPro"/>
</dbReference>
<dbReference type="Pfam" id="PF16656">
    <property type="entry name" value="Pur_ac_phosph_N"/>
    <property type="match status" value="1"/>
</dbReference>
<dbReference type="EMBL" id="JAFREP010000004">
    <property type="protein sequence ID" value="MBO1317954.1"/>
    <property type="molecule type" value="Genomic_DNA"/>
</dbReference>
<keyword evidence="6" id="KW-1185">Reference proteome</keyword>
<dbReference type="Gene3D" id="2.60.120.260">
    <property type="entry name" value="Galactose-binding domain-like"/>
    <property type="match status" value="2"/>
</dbReference>
<feature type="chain" id="PRO_5035253080" evidence="2">
    <location>
        <begin position="24"/>
        <end position="868"/>
    </location>
</feature>
<dbReference type="Proteomes" id="UP000664417">
    <property type="component" value="Unassembled WGS sequence"/>
</dbReference>
<feature type="domain" description="Calcineurin-like phosphoesterase" evidence="3">
    <location>
        <begin position="122"/>
        <end position="326"/>
    </location>
</feature>
<evidence type="ECO:0000259" key="3">
    <source>
        <dbReference type="Pfam" id="PF00149"/>
    </source>
</evidence>
<dbReference type="InterPro" id="IPR008963">
    <property type="entry name" value="Purple_acid_Pase-like_N"/>
</dbReference>